<protein>
    <recommendedName>
        <fullName evidence="8">C2H2-type domain-containing protein</fullName>
    </recommendedName>
</protein>
<proteinExistence type="inferred from homology"/>
<dbReference type="PROSITE" id="PS00028">
    <property type="entry name" value="ZINC_FINGER_C2H2_1"/>
    <property type="match status" value="1"/>
</dbReference>
<name>A0A7S3P528_9STRA</name>
<dbReference type="InterPro" id="IPR036085">
    <property type="entry name" value="PAZ_dom_sf"/>
</dbReference>
<organism evidence="7">
    <name type="scientific">Amphora coffeiformis</name>
    <dbReference type="NCBI Taxonomy" id="265554"/>
    <lineage>
        <taxon>Eukaryota</taxon>
        <taxon>Sar</taxon>
        <taxon>Stramenopiles</taxon>
        <taxon>Ochrophyta</taxon>
        <taxon>Bacillariophyta</taxon>
        <taxon>Bacillariophyceae</taxon>
        <taxon>Bacillariophycidae</taxon>
        <taxon>Thalassiophysales</taxon>
        <taxon>Catenulaceae</taxon>
        <taxon>Amphora</taxon>
    </lineage>
</organism>
<feature type="compositionally biased region" description="Gly residues" evidence="3">
    <location>
        <begin position="20"/>
        <end position="54"/>
    </location>
</feature>
<comment type="similarity">
    <text evidence="2">Belongs to the argonaute family.</text>
</comment>
<dbReference type="InterPro" id="IPR036397">
    <property type="entry name" value="RNaseH_sf"/>
</dbReference>
<feature type="domain" description="PAZ" evidence="5">
    <location>
        <begin position="331"/>
        <end position="426"/>
    </location>
</feature>
<dbReference type="InterPro" id="IPR003100">
    <property type="entry name" value="PAZ_dom"/>
</dbReference>
<feature type="compositionally biased region" description="Gly residues" evidence="3">
    <location>
        <begin position="1"/>
        <end position="10"/>
    </location>
</feature>
<accession>A0A7S3P528</accession>
<keyword evidence="1" id="KW-0479">Metal-binding</keyword>
<dbReference type="InterPro" id="IPR013087">
    <property type="entry name" value="Znf_C2H2_type"/>
</dbReference>
<dbReference type="PROSITE" id="PS50157">
    <property type="entry name" value="ZINC_FINGER_C2H2_2"/>
    <property type="match status" value="1"/>
</dbReference>
<dbReference type="GO" id="GO:0003723">
    <property type="term" value="F:RNA binding"/>
    <property type="evidence" value="ECO:0007669"/>
    <property type="project" value="InterPro"/>
</dbReference>
<feature type="region of interest" description="Disordered" evidence="3">
    <location>
        <begin position="1"/>
        <end position="69"/>
    </location>
</feature>
<evidence type="ECO:0000256" key="3">
    <source>
        <dbReference type="SAM" id="MobiDB-lite"/>
    </source>
</evidence>
<dbReference type="InterPro" id="IPR012337">
    <property type="entry name" value="RNaseH-like_sf"/>
</dbReference>
<dbReference type="Gene3D" id="2.170.260.10">
    <property type="entry name" value="paz domain"/>
    <property type="match status" value="1"/>
</dbReference>
<dbReference type="SMART" id="SM00950">
    <property type="entry name" value="Piwi"/>
    <property type="match status" value="1"/>
</dbReference>
<dbReference type="PROSITE" id="PS50822">
    <property type="entry name" value="PIWI"/>
    <property type="match status" value="1"/>
</dbReference>
<feature type="domain" description="C2H2-type" evidence="4">
    <location>
        <begin position="204"/>
        <end position="229"/>
    </location>
</feature>
<sequence>MSGRGRGQGRGRNDERQQRGGRGNYRGGGRGGSEGRGGYQSRGGGGRNRGGGRGDGGRGRGRGPDLSDLNKVLTNNIPVELGKNFSFYLYSVQCHDKDGKEVEQRHVRFNLFNIGVWDDLLVDMPREEKEDLKRVVFFQGSFFFAGRAIPGLERENLPVELSRGNDTEGNTMTVVGVQHFGPPQEVASSAPQGTARDELTVDTFRCQQCNRTFSAEYHMKQHCSQTGHSPVYTPVRLDGPGNVPEFMAYLNVALQRAMKERLNQWGDAFIDPNAQNATEAKDRQGNYLGVRIYEAFFASFDLTRSPQAHKANLVLTVDLRAKILRTVTLYDVLKDVPRNKQVAAKKTWIGQRVMYNREKKGYDLVDLDFEHSPRTLPIPGKDISHFEYFARKGITLQYPDASPMIVLNGRKNQRIFLPPELVSGTELEPRVREMLPQIASYGPEKRYGAIQKMKEFLKPGAQTTRRREGLLPALGIILKEGRDVVRARVLRVPEMIAAGVPIPKDKGEMWAPFVSKANFKVEPTRATVFNVVVVHNRRVTQRDANKVYVNIKNLVNSFKAPFRFGDNKPTFVEAGDGAQHSGAIERHFSGQMPPNLFVLDFLKPAGKTDPEYSVVKMVLARGGYLSQFVNFKTYAHDDPRDERKSTIILQGVARQVLQKAGVQLWWVKIPRSLKLPAIFVGADVFHSPFAYNPNTKKRERKKSCAAIVVQIIREYDRCDRVEIYSKTHQRDGGQEFNLGDVFKSTIQEALRTFKVNPASAIVWRDGIDDASLSTIALAEARGVREGLEGVVTGQAKSRASTSLAYIVAQKRIANKFFAVKPGYGDGDLGAPPGTLVEDMQRMEKTTFYINGRAPPYSTSKPVRYVVVQKDEGIAVPIPQLTWEQCFAYPNWTGPIKVPNVLMLSHKLAELAGGFRDSGNTINTRLATKLHYL</sequence>
<dbReference type="PANTHER" id="PTHR22891">
    <property type="entry name" value="EUKARYOTIC TRANSLATION INITIATION FACTOR 2C"/>
    <property type="match status" value="1"/>
</dbReference>
<dbReference type="PROSITE" id="PS50821">
    <property type="entry name" value="PAZ"/>
    <property type="match status" value="1"/>
</dbReference>
<evidence type="ECO:0000259" key="5">
    <source>
        <dbReference type="PROSITE" id="PS50821"/>
    </source>
</evidence>
<gene>
    <name evidence="7" type="ORF">ACOF00016_LOCUS2083</name>
</gene>
<evidence type="ECO:0000259" key="4">
    <source>
        <dbReference type="PROSITE" id="PS50157"/>
    </source>
</evidence>
<evidence type="ECO:0000256" key="2">
    <source>
        <dbReference type="RuleBase" id="RU361178"/>
    </source>
</evidence>
<dbReference type="SUPFAM" id="SSF53098">
    <property type="entry name" value="Ribonuclease H-like"/>
    <property type="match status" value="1"/>
</dbReference>
<evidence type="ECO:0000313" key="7">
    <source>
        <dbReference type="EMBL" id="CAE0403895.1"/>
    </source>
</evidence>
<keyword evidence="1" id="KW-0862">Zinc</keyword>
<dbReference type="AlphaFoldDB" id="A0A7S3P528"/>
<feature type="compositionally biased region" description="Basic and acidic residues" evidence="3">
    <location>
        <begin position="55"/>
        <end position="65"/>
    </location>
</feature>
<dbReference type="Gene3D" id="3.30.420.10">
    <property type="entry name" value="Ribonuclease H-like superfamily/Ribonuclease H"/>
    <property type="match status" value="1"/>
</dbReference>
<dbReference type="GO" id="GO:0008270">
    <property type="term" value="F:zinc ion binding"/>
    <property type="evidence" value="ECO:0007669"/>
    <property type="project" value="UniProtKB-KW"/>
</dbReference>
<dbReference type="SUPFAM" id="SSF101690">
    <property type="entry name" value="PAZ domain"/>
    <property type="match status" value="1"/>
</dbReference>
<reference evidence="7" key="1">
    <citation type="submission" date="2021-01" db="EMBL/GenBank/DDBJ databases">
        <authorList>
            <person name="Corre E."/>
            <person name="Pelletier E."/>
            <person name="Niang G."/>
            <person name="Scheremetjew M."/>
            <person name="Finn R."/>
            <person name="Kale V."/>
            <person name="Holt S."/>
            <person name="Cochrane G."/>
            <person name="Meng A."/>
            <person name="Brown T."/>
            <person name="Cohen L."/>
        </authorList>
    </citation>
    <scope>NUCLEOTIDE SEQUENCE</scope>
    <source>
        <strain evidence="7">CCMP127</strain>
    </source>
</reference>
<evidence type="ECO:0000256" key="1">
    <source>
        <dbReference type="PROSITE-ProRule" id="PRU00042"/>
    </source>
</evidence>
<feature type="domain" description="Piwi" evidence="6">
    <location>
        <begin position="597"/>
        <end position="916"/>
    </location>
</feature>
<dbReference type="Pfam" id="PF02170">
    <property type="entry name" value="PAZ"/>
    <property type="match status" value="1"/>
</dbReference>
<evidence type="ECO:0000259" key="6">
    <source>
        <dbReference type="PROSITE" id="PS50822"/>
    </source>
</evidence>
<dbReference type="Pfam" id="PF02171">
    <property type="entry name" value="Piwi"/>
    <property type="match status" value="1"/>
</dbReference>
<evidence type="ECO:0008006" key="8">
    <source>
        <dbReference type="Google" id="ProtNLM"/>
    </source>
</evidence>
<dbReference type="EMBL" id="HBIM01002383">
    <property type="protein sequence ID" value="CAE0403895.1"/>
    <property type="molecule type" value="Transcribed_RNA"/>
</dbReference>
<dbReference type="SMART" id="SM00949">
    <property type="entry name" value="PAZ"/>
    <property type="match status" value="1"/>
</dbReference>
<keyword evidence="1" id="KW-0863">Zinc-finger</keyword>
<dbReference type="InterPro" id="IPR003165">
    <property type="entry name" value="Piwi"/>
</dbReference>